<dbReference type="PANTHER" id="PTHR34448:SF1">
    <property type="entry name" value="BLL6088 PROTEIN"/>
    <property type="match status" value="1"/>
</dbReference>
<dbReference type="GO" id="GO:0006508">
    <property type="term" value="P:proteolysis"/>
    <property type="evidence" value="ECO:0007669"/>
    <property type="project" value="UniProtKB-KW"/>
</dbReference>
<comment type="cofactor">
    <cofactor evidence="3">
        <name>Zn(2+)</name>
        <dbReference type="ChEBI" id="CHEBI:29105"/>
    </cofactor>
</comment>
<dbReference type="SUPFAM" id="SSF144052">
    <property type="entry name" value="Thermophilic metalloprotease-like"/>
    <property type="match status" value="1"/>
</dbReference>
<keyword evidence="8" id="KW-0378">Hydrolase</keyword>
<dbReference type="GO" id="GO:0008237">
    <property type="term" value="F:metallopeptidase activity"/>
    <property type="evidence" value="ECO:0007669"/>
    <property type="project" value="UniProtKB-KW"/>
</dbReference>
<dbReference type="Gene3D" id="3.40.1830.10">
    <property type="entry name" value="Thermophilic metalloprotease (M29)"/>
    <property type="match status" value="1"/>
</dbReference>
<dbReference type="RefSeq" id="WP_058299567.1">
    <property type="nucleotide sequence ID" value="NZ_FMAU01000005.1"/>
</dbReference>
<dbReference type="Proteomes" id="UP000181997">
    <property type="component" value="Unassembled WGS sequence"/>
</dbReference>
<accession>A0A0V8HBM1</accession>
<dbReference type="AlphaFoldDB" id="A0A0V8HBM1"/>
<dbReference type="InterPro" id="IPR052170">
    <property type="entry name" value="M29_Exopeptidase"/>
</dbReference>
<evidence type="ECO:0000313" key="11">
    <source>
        <dbReference type="Proteomes" id="UP000181997"/>
    </source>
</evidence>
<evidence type="ECO:0000256" key="4">
    <source>
        <dbReference type="ARBA" id="ARBA00008236"/>
    </source>
</evidence>
<proteinExistence type="inferred from homology"/>
<organism evidence="10 11">
    <name type="scientific">[Bacillus] enclensis</name>
    <dbReference type="NCBI Taxonomy" id="1402860"/>
    <lineage>
        <taxon>Bacteria</taxon>
        <taxon>Bacillati</taxon>
        <taxon>Bacillota</taxon>
        <taxon>Bacilli</taxon>
        <taxon>Bacillales</taxon>
        <taxon>Bacillaceae</taxon>
        <taxon>Rossellomorea</taxon>
    </lineage>
</organism>
<evidence type="ECO:0000256" key="3">
    <source>
        <dbReference type="ARBA" id="ARBA00001947"/>
    </source>
</evidence>
<dbReference type="PANTHER" id="PTHR34448">
    <property type="entry name" value="AMINOPEPTIDASE"/>
    <property type="match status" value="1"/>
</dbReference>
<evidence type="ECO:0000256" key="8">
    <source>
        <dbReference type="ARBA" id="ARBA00022801"/>
    </source>
</evidence>
<sequence>MRDPRLGKLAEVLLTHSLKMKEGEKLLITGEYTTKPLVKELLRKAYDLGVIPYFEFGDQELTRIMATNAKEEQMILMNKWNMDKYQDLDAFISISSDPNDAEMSEVPGEQWQLLMPLVKESNDYLVQKKKWVLLNYPNPALAQKAKMSYETFFDYLLEVCTVDYKQMEEAQKPLKDLMDRTDKVRITGEGTDLTFSIKDIPSVMCFGERNIPDGEVYTAPVKDSVNGTITYNTPTLYRGFSFDNISLTFQSGQIVKATADKTKELNEILDTDEGARFIGEFAIGVNPKIKEPMLDILFDEKIEGSFHFTPGQAYEGADNGNRSSVHWDMVCIQRPEYGGGEIYFDDVLIRKDGLFVIEELKGLNPDDLTAGATVEV</sequence>
<evidence type="ECO:0000313" key="10">
    <source>
        <dbReference type="EMBL" id="SCC27905.1"/>
    </source>
</evidence>
<dbReference type="EMBL" id="FMAU01000005">
    <property type="protein sequence ID" value="SCC27905.1"/>
    <property type="molecule type" value="Genomic_DNA"/>
</dbReference>
<comment type="cofactor">
    <cofactor evidence="1">
        <name>Co(2+)</name>
        <dbReference type="ChEBI" id="CHEBI:48828"/>
    </cofactor>
</comment>
<evidence type="ECO:0000256" key="1">
    <source>
        <dbReference type="ARBA" id="ARBA00001941"/>
    </source>
</evidence>
<dbReference type="GO" id="GO:0004177">
    <property type="term" value="F:aminopeptidase activity"/>
    <property type="evidence" value="ECO:0007669"/>
    <property type="project" value="UniProtKB-KW"/>
</dbReference>
<keyword evidence="6" id="KW-0645">Protease</keyword>
<comment type="similarity">
    <text evidence="4">Belongs to the peptidase M29 family.</text>
</comment>
<gene>
    <name evidence="10" type="ORF">GA0061094_3638</name>
</gene>
<keyword evidence="7" id="KW-0479">Metal-binding</keyword>
<protein>
    <submittedName>
        <fullName evidence="10">Leucyl aminopeptidase (Aminopeptidase T)</fullName>
    </submittedName>
</protein>
<dbReference type="OrthoDB" id="9803993at2"/>
<evidence type="ECO:0000256" key="9">
    <source>
        <dbReference type="ARBA" id="ARBA00023049"/>
    </source>
</evidence>
<keyword evidence="5 10" id="KW-0031">Aminopeptidase</keyword>
<evidence type="ECO:0000256" key="6">
    <source>
        <dbReference type="ARBA" id="ARBA00022670"/>
    </source>
</evidence>
<evidence type="ECO:0000256" key="7">
    <source>
        <dbReference type="ARBA" id="ARBA00022723"/>
    </source>
</evidence>
<dbReference type="GO" id="GO:0046872">
    <property type="term" value="F:metal ion binding"/>
    <property type="evidence" value="ECO:0007669"/>
    <property type="project" value="UniProtKB-KW"/>
</dbReference>
<comment type="cofactor">
    <cofactor evidence="2">
        <name>Mg(2+)</name>
        <dbReference type="ChEBI" id="CHEBI:18420"/>
    </cofactor>
</comment>
<dbReference type="InterPro" id="IPR035097">
    <property type="entry name" value="M29_N-terminal"/>
</dbReference>
<keyword evidence="11" id="KW-1185">Reference proteome</keyword>
<reference evidence="11" key="1">
    <citation type="submission" date="2016-08" db="EMBL/GenBank/DDBJ databases">
        <authorList>
            <person name="Varghese N."/>
            <person name="Submissions Spin"/>
        </authorList>
    </citation>
    <scope>NUCLEOTIDE SEQUENCE [LARGE SCALE GENOMIC DNA]</scope>
    <source>
        <strain evidence="11">SGD-1123</strain>
    </source>
</reference>
<evidence type="ECO:0000256" key="5">
    <source>
        <dbReference type="ARBA" id="ARBA00022438"/>
    </source>
</evidence>
<name>A0A0V8HBM1_9BACI</name>
<dbReference type="Pfam" id="PF02073">
    <property type="entry name" value="Peptidase_M29"/>
    <property type="match status" value="1"/>
</dbReference>
<keyword evidence="9" id="KW-0482">Metalloprotease</keyword>
<evidence type="ECO:0000256" key="2">
    <source>
        <dbReference type="ARBA" id="ARBA00001946"/>
    </source>
</evidence>
<dbReference type="InterPro" id="IPR000787">
    <property type="entry name" value="Peptidase_M29"/>
</dbReference>